<name>A0A0S4LF58_9BACT</name>
<dbReference type="STRING" id="1742973.COMA2_20472"/>
<feature type="chain" id="PRO_5006623965" evidence="1">
    <location>
        <begin position="27"/>
        <end position="519"/>
    </location>
</feature>
<proteinExistence type="predicted"/>
<evidence type="ECO:0000256" key="1">
    <source>
        <dbReference type="SAM" id="SignalP"/>
    </source>
</evidence>
<evidence type="ECO:0000313" key="3">
    <source>
        <dbReference type="Proteomes" id="UP000198736"/>
    </source>
</evidence>
<dbReference type="OrthoDB" id="9770342at2"/>
<accession>A0A0S4LF58</accession>
<organism evidence="2 3">
    <name type="scientific">Candidatus Nitrospira nitrificans</name>
    <dbReference type="NCBI Taxonomy" id="1742973"/>
    <lineage>
        <taxon>Bacteria</taxon>
        <taxon>Pseudomonadati</taxon>
        <taxon>Nitrospirota</taxon>
        <taxon>Nitrospiria</taxon>
        <taxon>Nitrospirales</taxon>
        <taxon>Nitrospiraceae</taxon>
        <taxon>Nitrospira</taxon>
    </lineage>
</organism>
<dbReference type="AlphaFoldDB" id="A0A0S4LF58"/>
<dbReference type="PROSITE" id="PS51257">
    <property type="entry name" value="PROKAR_LIPOPROTEIN"/>
    <property type="match status" value="1"/>
</dbReference>
<keyword evidence="1" id="KW-0732">Signal</keyword>
<dbReference type="InterPro" id="IPR011044">
    <property type="entry name" value="Quino_amine_DH_bsu"/>
</dbReference>
<sequence length="519" mass="53390">MEALNRRSYVSSITTGALGLALIGLAACNSGESTTTAPSSGGSAALQGPIAFVKNSGVGNQNTLSVVGTDTQGNLKLISTMGSAGEFENNALGDMQVSSGDWVFMNLTAGGKISTIDPLSGATPIHEANLPVGTRPVHIYRDQTDGEVIWSMNDGDATNGNDAGCPVGASVTVLHNSHLGTGGNPPSVVGTTCTLAAGHGVTAFSRPTATDSTIPKYTVITNEKGGQMAFLDNTSATSPTYRQMVARLDLCTNAGQAALNPPGPACDDESAKALNAPFTGNGSHPHGIRWSTFTGKIYSFQEGYNEFVEVDPKLVALGPGHNEGAITRRLSLAGTPYTSYGITPNGRFLFLRGVDLTTDAQHIIGKLGVVDLSGSGTLTIINLPDLLDVVPSTFKFTPDGQRMYLLASNTDTGNDAQKAAQKKDRLFVFNPSAFPAALQSVAEITLAPAGTHNFDVLVQGAGQANAVLVSNGGAGVTGSVTLINANNQIQGNSLVVGVNPGAILFYYEGIAAANNQATS</sequence>
<feature type="signal peptide" evidence="1">
    <location>
        <begin position="1"/>
        <end position="26"/>
    </location>
</feature>
<dbReference type="SUPFAM" id="SSF50969">
    <property type="entry name" value="YVTN repeat-like/Quinoprotein amine dehydrogenase"/>
    <property type="match status" value="1"/>
</dbReference>
<protein>
    <submittedName>
        <fullName evidence="2">Uncharacterized protein</fullName>
    </submittedName>
</protein>
<dbReference type="EMBL" id="CZPZ01000012">
    <property type="protein sequence ID" value="CUS35839.1"/>
    <property type="molecule type" value="Genomic_DNA"/>
</dbReference>
<dbReference type="RefSeq" id="WP_090897268.1">
    <property type="nucleotide sequence ID" value="NZ_CZPZ01000012.1"/>
</dbReference>
<keyword evidence="3" id="KW-1185">Reference proteome</keyword>
<reference evidence="3" key="1">
    <citation type="submission" date="2015-10" db="EMBL/GenBank/DDBJ databases">
        <authorList>
            <person name="Luecker S."/>
            <person name="Luecker S."/>
        </authorList>
    </citation>
    <scope>NUCLEOTIDE SEQUENCE [LARGE SCALE GENOMIC DNA]</scope>
</reference>
<gene>
    <name evidence="2" type="ORF">COMA2_20472</name>
</gene>
<dbReference type="Proteomes" id="UP000198736">
    <property type="component" value="Unassembled WGS sequence"/>
</dbReference>
<evidence type="ECO:0000313" key="2">
    <source>
        <dbReference type="EMBL" id="CUS35839.1"/>
    </source>
</evidence>